<dbReference type="SUPFAM" id="SSF63491">
    <property type="entry name" value="BAG domain"/>
    <property type="match status" value="1"/>
</dbReference>
<feature type="compositionally biased region" description="Acidic residues" evidence="1">
    <location>
        <begin position="234"/>
        <end position="261"/>
    </location>
</feature>
<feature type="region of interest" description="Disordered" evidence="1">
    <location>
        <begin position="381"/>
        <end position="514"/>
    </location>
</feature>
<gene>
    <name evidence="3" type="ORF">C6P46_006733</name>
</gene>
<feature type="region of interest" description="Disordered" evidence="1">
    <location>
        <begin position="535"/>
        <end position="557"/>
    </location>
</feature>
<dbReference type="EMBL" id="PUHQ01000088">
    <property type="protein sequence ID" value="KAG0656987.1"/>
    <property type="molecule type" value="Genomic_DNA"/>
</dbReference>
<feature type="compositionally biased region" description="Low complexity" evidence="1">
    <location>
        <begin position="224"/>
        <end position="233"/>
    </location>
</feature>
<dbReference type="InterPro" id="IPR003103">
    <property type="entry name" value="BAG_domain"/>
</dbReference>
<feature type="compositionally biased region" description="Basic and acidic residues" evidence="1">
    <location>
        <begin position="539"/>
        <end position="549"/>
    </location>
</feature>
<protein>
    <recommendedName>
        <fullName evidence="2">BAG domain-containing protein</fullName>
    </recommendedName>
</protein>
<feature type="compositionally biased region" description="Low complexity" evidence="1">
    <location>
        <begin position="391"/>
        <end position="413"/>
    </location>
</feature>
<evidence type="ECO:0000313" key="4">
    <source>
        <dbReference type="Proteomes" id="UP000777482"/>
    </source>
</evidence>
<dbReference type="InterPro" id="IPR036533">
    <property type="entry name" value="BAG_dom_sf"/>
</dbReference>
<feature type="region of interest" description="Disordered" evidence="1">
    <location>
        <begin position="189"/>
        <end position="273"/>
    </location>
</feature>
<feature type="compositionally biased region" description="Acidic residues" evidence="1">
    <location>
        <begin position="451"/>
        <end position="464"/>
    </location>
</feature>
<feature type="region of interest" description="Disordered" evidence="1">
    <location>
        <begin position="307"/>
        <end position="327"/>
    </location>
</feature>
<feature type="compositionally biased region" description="Low complexity" evidence="1">
    <location>
        <begin position="503"/>
        <end position="514"/>
    </location>
</feature>
<feature type="compositionally biased region" description="Low complexity" evidence="1">
    <location>
        <begin position="475"/>
        <end position="485"/>
    </location>
</feature>
<dbReference type="Gene3D" id="1.20.58.120">
    <property type="entry name" value="BAG domain"/>
    <property type="match status" value="1"/>
</dbReference>
<feature type="domain" description="BAG" evidence="2">
    <location>
        <begin position="344"/>
        <end position="382"/>
    </location>
</feature>
<evidence type="ECO:0000256" key="1">
    <source>
        <dbReference type="SAM" id="MobiDB-lite"/>
    </source>
</evidence>
<evidence type="ECO:0000313" key="3">
    <source>
        <dbReference type="EMBL" id="KAG0656987.1"/>
    </source>
</evidence>
<sequence length="571" mass="63287">MAFDPTPLSFHHPLMVDLDLSQHLAAAAAAAAEQRRQEWEYTQHLKHLRQQQQAAAEERRQLVEAYAAATTAAKEFERRLLLEQEQRRRQAQLQAQLEYQHQQEQQQRARRRCQHQTQQEQRAFARRQSTEWRRLSHVLDSLVAPETITRLQHRPLGRTEQDVDEQEERDARIVPVSPAEIFFQLYGEPESHRDSDEAEEEVVLKHKQPSSVTAADPDPEEVDLAAAAFAAAAAEEEEDTTTAAAAEEDASSEAESVDSDMAETAAFTPGDDDAAEARTAALDALTKLAQDFTARRRAFVTPASLSFQPASVSTPSSSSFGRSPTPPLAFESNNTPFLGYEDFLVSLLSRIDAVESHGIGEVKMARKNLVKEVEQELARLDDLKDQAWERLSASSSSSASALSEEEAGSASDAGSDDDEDSDDEDSEMMTSEAAEGLTLDDDEMTAFPSPTDDDICDSDNEEDASEVHGVKIPFAVRPRSSSRVASRPRVHFARHSPDSHRQASPAALSHASAPDEVADILLQAQRLGEQVAQLEETERDQQEMRHPIDSDLYSYADSDSDEVDGGFVVYF</sequence>
<reference evidence="3 4" key="1">
    <citation type="submission" date="2020-11" db="EMBL/GenBank/DDBJ databases">
        <title>Kefir isolates.</title>
        <authorList>
            <person name="Marcisauskas S."/>
            <person name="Kim Y."/>
            <person name="Blasche S."/>
        </authorList>
    </citation>
    <scope>NUCLEOTIDE SEQUENCE [LARGE SCALE GENOMIC DNA]</scope>
    <source>
        <strain evidence="3 4">KR</strain>
    </source>
</reference>
<comment type="caution">
    <text evidence="3">The sequence shown here is derived from an EMBL/GenBank/DDBJ whole genome shotgun (WGS) entry which is preliminary data.</text>
</comment>
<dbReference type="Pfam" id="PF02179">
    <property type="entry name" value="BAG"/>
    <property type="match status" value="1"/>
</dbReference>
<dbReference type="OrthoDB" id="2530451at2759"/>
<proteinExistence type="predicted"/>
<feature type="compositionally biased region" description="Acidic residues" evidence="1">
    <location>
        <begin position="414"/>
        <end position="427"/>
    </location>
</feature>
<feature type="compositionally biased region" description="Low complexity" evidence="1">
    <location>
        <begin position="307"/>
        <end position="323"/>
    </location>
</feature>
<evidence type="ECO:0000259" key="2">
    <source>
        <dbReference type="Pfam" id="PF02179"/>
    </source>
</evidence>
<dbReference type="AlphaFoldDB" id="A0A9P6VWH7"/>
<name>A0A9P6VWH7_RHOMI</name>
<dbReference type="Proteomes" id="UP000777482">
    <property type="component" value="Unassembled WGS sequence"/>
</dbReference>
<keyword evidence="4" id="KW-1185">Reference proteome</keyword>
<accession>A0A9P6VWH7</accession>
<organism evidence="3 4">
    <name type="scientific">Rhodotorula mucilaginosa</name>
    <name type="common">Yeast</name>
    <name type="synonym">Rhodotorula rubra</name>
    <dbReference type="NCBI Taxonomy" id="5537"/>
    <lineage>
        <taxon>Eukaryota</taxon>
        <taxon>Fungi</taxon>
        <taxon>Dikarya</taxon>
        <taxon>Basidiomycota</taxon>
        <taxon>Pucciniomycotina</taxon>
        <taxon>Microbotryomycetes</taxon>
        <taxon>Sporidiobolales</taxon>
        <taxon>Sporidiobolaceae</taxon>
        <taxon>Rhodotorula</taxon>
    </lineage>
</organism>
<dbReference type="GO" id="GO:0051087">
    <property type="term" value="F:protein-folding chaperone binding"/>
    <property type="evidence" value="ECO:0007669"/>
    <property type="project" value="InterPro"/>
</dbReference>